<accession>A0A6V8JW54</accession>
<reference evidence="2 3" key="2">
    <citation type="submission" date="2020-03" db="EMBL/GenBank/DDBJ databases">
        <authorList>
            <person name="Ichikawa N."/>
            <person name="Kimura A."/>
            <person name="Kitahashi Y."/>
            <person name="Uohara A."/>
        </authorList>
    </citation>
    <scope>NUCLEOTIDE SEQUENCE [LARGE SCALE GENOMIC DNA]</scope>
    <source>
        <strain evidence="2 3">NBRC 108639</strain>
    </source>
</reference>
<name>A0A6V8JW54_9ACTN</name>
<sequence length="223" mass="23799">MLGLSLSVTGCGIVGGGDDDSGTADTGAGATPSPSTTPTAQALPVYQRPASADVCAAAKRSKLAVVKTKPEKEGLDAGCEISVKSKRPDSPYTLRVRFEDWGTPERTRTFYDTQKDADWRKGHSAFTGPPTQRSEVLQVGGAKKGEQYDEAYYAFYADVEVARIHYSQSVVGLLKSNIIMSMDLLGGDQTGTTIASIKPLKPDVGQKMFDDAADAMLALLQER</sequence>
<dbReference type="RefSeq" id="WP_173054007.1">
    <property type="nucleotide sequence ID" value="NZ_BAABGO010000005.1"/>
</dbReference>
<comment type="caution">
    <text evidence="2">The sequence shown here is derived from an EMBL/GenBank/DDBJ whole genome shotgun (WGS) entry which is preliminary data.</text>
</comment>
<gene>
    <name evidence="2" type="ORF">Phou_010630</name>
</gene>
<protein>
    <submittedName>
        <fullName evidence="2">Uncharacterized protein</fullName>
    </submittedName>
</protein>
<evidence type="ECO:0000313" key="3">
    <source>
        <dbReference type="Proteomes" id="UP000482800"/>
    </source>
</evidence>
<evidence type="ECO:0000256" key="1">
    <source>
        <dbReference type="SAM" id="MobiDB-lite"/>
    </source>
</evidence>
<feature type="compositionally biased region" description="Low complexity" evidence="1">
    <location>
        <begin position="23"/>
        <end position="40"/>
    </location>
</feature>
<dbReference type="EMBL" id="BLPF01000001">
    <property type="protein sequence ID" value="GFJ76883.1"/>
    <property type="molecule type" value="Genomic_DNA"/>
</dbReference>
<evidence type="ECO:0000313" key="2">
    <source>
        <dbReference type="EMBL" id="GFJ76883.1"/>
    </source>
</evidence>
<organism evidence="2 3">
    <name type="scientific">Phytohabitans houttuyneae</name>
    <dbReference type="NCBI Taxonomy" id="1076126"/>
    <lineage>
        <taxon>Bacteria</taxon>
        <taxon>Bacillati</taxon>
        <taxon>Actinomycetota</taxon>
        <taxon>Actinomycetes</taxon>
        <taxon>Micromonosporales</taxon>
        <taxon>Micromonosporaceae</taxon>
    </lineage>
</organism>
<dbReference type="AlphaFoldDB" id="A0A6V8JW54"/>
<reference evidence="2 3" key="1">
    <citation type="submission" date="2020-03" db="EMBL/GenBank/DDBJ databases">
        <title>Whole genome shotgun sequence of Phytohabitans houttuyneae NBRC 108639.</title>
        <authorList>
            <person name="Komaki H."/>
            <person name="Tamura T."/>
        </authorList>
    </citation>
    <scope>NUCLEOTIDE SEQUENCE [LARGE SCALE GENOMIC DNA]</scope>
    <source>
        <strain evidence="2 3">NBRC 108639</strain>
    </source>
</reference>
<keyword evidence="3" id="KW-1185">Reference proteome</keyword>
<feature type="region of interest" description="Disordered" evidence="1">
    <location>
        <begin position="15"/>
        <end position="43"/>
    </location>
</feature>
<dbReference type="Proteomes" id="UP000482800">
    <property type="component" value="Unassembled WGS sequence"/>
</dbReference>
<proteinExistence type="predicted"/>